<accession>A0A9E2BII9</accession>
<reference evidence="1 2" key="1">
    <citation type="journal article" date="2021" name="bioRxiv">
        <title>Unique metabolic strategies in Hadean analogues reveal hints for primordial physiology.</title>
        <authorList>
            <person name="Nobu M.K."/>
            <person name="Nakai R."/>
            <person name="Tamazawa S."/>
            <person name="Mori H."/>
            <person name="Toyoda A."/>
            <person name="Ijiri A."/>
            <person name="Suzuki S."/>
            <person name="Kurokawa K."/>
            <person name="Kamagata Y."/>
            <person name="Tamaki H."/>
        </authorList>
    </citation>
    <scope>NUCLEOTIDE SEQUENCE [LARGE SCALE GENOMIC DNA]</scope>
    <source>
        <strain evidence="1">BS525</strain>
    </source>
</reference>
<dbReference type="EMBL" id="QLTW01000370">
    <property type="protein sequence ID" value="MBT9146192.1"/>
    <property type="molecule type" value="Genomic_DNA"/>
</dbReference>
<sequence length="271" mass="31672">MIFITSVIYNNRKYFEKLTITQFKRSTKRPEWYFNKKDKNGKYPDKEQLYLLARFPTFKGIGGSIIPMKEYSLSNYSNCLGSYGLLYKPGDFAFASAKIVEVFLGNSKNISIEHILPSTDFYEPLMFCPHPPFHFRDAEELWYKLCRHYFRKPFFPYPIFQNNFLPVIGNSSRSCNVHEFTEKYLRALIGELTFAYEFSYNQPAFQFLQDLMMAIRKKAQRERNDKIQNFVNSFYQHAYGEGQGGEGFGEFDYEGGGIGIIHTVINLGEGE</sequence>
<protein>
    <submittedName>
        <fullName evidence="1">Uncharacterized protein</fullName>
    </submittedName>
</protein>
<comment type="caution">
    <text evidence="1">The sequence shown here is derived from an EMBL/GenBank/DDBJ whole genome shotgun (WGS) entry which is preliminary data.</text>
</comment>
<gene>
    <name evidence="1" type="ORF">DDT42_02074</name>
</gene>
<evidence type="ECO:0000313" key="2">
    <source>
        <dbReference type="Proteomes" id="UP000811545"/>
    </source>
</evidence>
<evidence type="ECO:0000313" key="1">
    <source>
        <dbReference type="EMBL" id="MBT9146192.1"/>
    </source>
</evidence>
<dbReference type="Proteomes" id="UP000811545">
    <property type="component" value="Unassembled WGS sequence"/>
</dbReference>
<dbReference type="AlphaFoldDB" id="A0A9E2BII9"/>
<name>A0A9E2BII9_PSYF1</name>
<proteinExistence type="predicted"/>
<organism evidence="1 2">
    <name type="scientific">Psychracetigena formicireducens</name>
    <dbReference type="NCBI Taxonomy" id="2986056"/>
    <lineage>
        <taxon>Bacteria</taxon>
        <taxon>Bacillati</taxon>
        <taxon>Candidatus Lithacetigenota</taxon>
        <taxon>Candidatus Psychracetigena</taxon>
    </lineage>
</organism>